<comment type="caution">
    <text evidence="2">The sequence shown here is derived from an EMBL/GenBank/DDBJ whole genome shotgun (WGS) entry which is preliminary data.</text>
</comment>
<dbReference type="EMBL" id="NJHN03000008">
    <property type="protein sequence ID" value="KAH9426704.1"/>
    <property type="molecule type" value="Genomic_DNA"/>
</dbReference>
<accession>A0ABQ8JVV6</accession>
<protein>
    <submittedName>
        <fullName evidence="2">Uncharacterized protein</fullName>
    </submittedName>
</protein>
<gene>
    <name evidence="2" type="ORF">DERP_002804</name>
</gene>
<proteinExistence type="predicted"/>
<organism evidence="2 3">
    <name type="scientific">Dermatophagoides pteronyssinus</name>
    <name type="common">European house dust mite</name>
    <dbReference type="NCBI Taxonomy" id="6956"/>
    <lineage>
        <taxon>Eukaryota</taxon>
        <taxon>Metazoa</taxon>
        <taxon>Ecdysozoa</taxon>
        <taxon>Arthropoda</taxon>
        <taxon>Chelicerata</taxon>
        <taxon>Arachnida</taxon>
        <taxon>Acari</taxon>
        <taxon>Acariformes</taxon>
        <taxon>Sarcoptiformes</taxon>
        <taxon>Astigmata</taxon>
        <taxon>Psoroptidia</taxon>
        <taxon>Analgoidea</taxon>
        <taxon>Pyroglyphidae</taxon>
        <taxon>Dermatophagoidinae</taxon>
        <taxon>Dermatophagoides</taxon>
    </lineage>
</organism>
<feature type="region of interest" description="Disordered" evidence="1">
    <location>
        <begin position="37"/>
        <end position="69"/>
    </location>
</feature>
<dbReference type="Proteomes" id="UP000887458">
    <property type="component" value="Unassembled WGS sequence"/>
</dbReference>
<name>A0ABQ8JVV6_DERPT</name>
<evidence type="ECO:0000256" key="1">
    <source>
        <dbReference type="SAM" id="MobiDB-lite"/>
    </source>
</evidence>
<reference evidence="2 3" key="1">
    <citation type="journal article" date="2018" name="J. Allergy Clin. Immunol.">
        <title>High-quality assembly of Dermatophagoides pteronyssinus genome and transcriptome reveals a wide range of novel allergens.</title>
        <authorList>
            <person name="Liu X.Y."/>
            <person name="Yang K.Y."/>
            <person name="Wang M.Q."/>
            <person name="Kwok J.S."/>
            <person name="Zeng X."/>
            <person name="Yang Z."/>
            <person name="Xiao X.J."/>
            <person name="Lau C.P."/>
            <person name="Li Y."/>
            <person name="Huang Z.M."/>
            <person name="Ba J.G."/>
            <person name="Yim A.K."/>
            <person name="Ouyang C.Y."/>
            <person name="Ngai S.M."/>
            <person name="Chan T.F."/>
            <person name="Leung E.L."/>
            <person name="Liu L."/>
            <person name="Liu Z.G."/>
            <person name="Tsui S.K."/>
        </authorList>
    </citation>
    <scope>NUCLEOTIDE SEQUENCE [LARGE SCALE GENOMIC DNA]</scope>
    <source>
        <strain evidence="2">Derp</strain>
    </source>
</reference>
<evidence type="ECO:0000313" key="3">
    <source>
        <dbReference type="Proteomes" id="UP000887458"/>
    </source>
</evidence>
<evidence type="ECO:0000313" key="2">
    <source>
        <dbReference type="EMBL" id="KAH9426704.1"/>
    </source>
</evidence>
<feature type="compositionally biased region" description="Low complexity" evidence="1">
    <location>
        <begin position="54"/>
        <end position="69"/>
    </location>
</feature>
<reference evidence="2 3" key="2">
    <citation type="journal article" date="2022" name="Mol. Biol. Evol.">
        <title>Comparative Genomics Reveals Insights into the Divergent Evolution of Astigmatic Mites and Household Pest Adaptations.</title>
        <authorList>
            <person name="Xiong Q."/>
            <person name="Wan A.T."/>
            <person name="Liu X."/>
            <person name="Fung C.S."/>
            <person name="Xiao X."/>
            <person name="Malainual N."/>
            <person name="Hou J."/>
            <person name="Wang L."/>
            <person name="Wang M."/>
            <person name="Yang K.Y."/>
            <person name="Cui Y."/>
            <person name="Leung E.L."/>
            <person name="Nong W."/>
            <person name="Shin S.K."/>
            <person name="Au S.W."/>
            <person name="Jeong K.Y."/>
            <person name="Chew F.T."/>
            <person name="Hui J.H."/>
            <person name="Leung T.F."/>
            <person name="Tungtrongchitr A."/>
            <person name="Zhong N."/>
            <person name="Liu Z."/>
            <person name="Tsui S.K."/>
        </authorList>
    </citation>
    <scope>NUCLEOTIDE SEQUENCE [LARGE SCALE GENOMIC DNA]</scope>
    <source>
        <strain evidence="2">Derp</strain>
    </source>
</reference>
<keyword evidence="3" id="KW-1185">Reference proteome</keyword>
<sequence>MTICNYDNDNIQMSNKTNEAHIFSPDKRLSLSSLMMADSNQTSHQRQRQSKSFNNNIDINDQNSNSRIL</sequence>